<evidence type="ECO:0000256" key="7">
    <source>
        <dbReference type="ARBA" id="ARBA00023004"/>
    </source>
</evidence>
<evidence type="ECO:0000256" key="3">
    <source>
        <dbReference type="ARBA" id="ARBA00022723"/>
    </source>
</evidence>
<reference evidence="11" key="1">
    <citation type="submission" date="2023-08" db="EMBL/GenBank/DDBJ databases">
        <title>Comparative genomics and taxonomic characterization of three novel marine species of genus Marivirga.</title>
        <authorList>
            <person name="Muhammad N."/>
            <person name="Kim S.-G."/>
        </authorList>
    </citation>
    <scope>NUCLEOTIDE SEQUENCE [LARGE SCALE GENOMIC DNA]</scope>
    <source>
        <strain evidence="11">ABR2-2</strain>
    </source>
</reference>
<keyword evidence="7 9" id="KW-0408">Iron</keyword>
<dbReference type="PANTHER" id="PTHR30600:SF10">
    <property type="entry name" value="BLL6722 PROTEIN"/>
    <property type="match status" value="1"/>
</dbReference>
<feature type="binding site" description="covalent" evidence="8">
    <location>
        <position position="228"/>
    </location>
    <ligand>
        <name>heme c</name>
        <dbReference type="ChEBI" id="CHEBI:61717"/>
        <label>2</label>
    </ligand>
</feature>
<keyword evidence="2 8" id="KW-0349">Heme</keyword>
<keyword evidence="5" id="KW-0574">Periplasm</keyword>
<evidence type="ECO:0000256" key="1">
    <source>
        <dbReference type="ARBA" id="ARBA00004418"/>
    </source>
</evidence>
<dbReference type="InterPro" id="IPR004852">
    <property type="entry name" value="Di-haem_cyt_c_peroxidsae"/>
</dbReference>
<evidence type="ECO:0000313" key="11">
    <source>
        <dbReference type="EMBL" id="WMN07237.1"/>
    </source>
</evidence>
<comment type="cofactor">
    <cofactor evidence="8">
        <name>heme</name>
        <dbReference type="ChEBI" id="CHEBI:30413"/>
    </cofactor>
    <text evidence="8">Binds 2 heme groups.</text>
</comment>
<dbReference type="EMBL" id="CP129970">
    <property type="protein sequence ID" value="WMN07237.1"/>
    <property type="molecule type" value="Genomic_DNA"/>
</dbReference>
<keyword evidence="12" id="KW-1185">Reference proteome</keyword>
<evidence type="ECO:0000313" key="12">
    <source>
        <dbReference type="Proteomes" id="UP001244443"/>
    </source>
</evidence>
<dbReference type="PROSITE" id="PS51007">
    <property type="entry name" value="CYTC"/>
    <property type="match status" value="1"/>
</dbReference>
<dbReference type="Gene3D" id="1.10.760.10">
    <property type="entry name" value="Cytochrome c-like domain"/>
    <property type="match status" value="2"/>
</dbReference>
<dbReference type="AlphaFoldDB" id="A0AA51R728"/>
<dbReference type="InterPro" id="IPR009056">
    <property type="entry name" value="Cyt_c-like_dom"/>
</dbReference>
<name>A0AA51R728_9BACT</name>
<evidence type="ECO:0000256" key="5">
    <source>
        <dbReference type="ARBA" id="ARBA00022764"/>
    </source>
</evidence>
<dbReference type="InterPro" id="IPR026259">
    <property type="entry name" value="MauG/Cytc_peroxidase"/>
</dbReference>
<dbReference type="InterPro" id="IPR036909">
    <property type="entry name" value="Cyt_c-like_dom_sf"/>
</dbReference>
<feature type="binding site" description="covalent" evidence="8">
    <location>
        <position position="80"/>
    </location>
    <ligand>
        <name>heme c</name>
        <dbReference type="ChEBI" id="CHEBI:61717"/>
        <label>1</label>
    </ligand>
</feature>
<evidence type="ECO:0000259" key="10">
    <source>
        <dbReference type="PROSITE" id="PS51007"/>
    </source>
</evidence>
<organism evidence="11 12">
    <name type="scientific">Marivirga arenosa</name>
    <dbReference type="NCBI Taxonomy" id="3059076"/>
    <lineage>
        <taxon>Bacteria</taxon>
        <taxon>Pseudomonadati</taxon>
        <taxon>Bacteroidota</taxon>
        <taxon>Cytophagia</taxon>
        <taxon>Cytophagales</taxon>
        <taxon>Marivirgaceae</taxon>
        <taxon>Marivirga</taxon>
    </lineage>
</organism>
<keyword evidence="6" id="KW-0560">Oxidoreductase</keyword>
<dbReference type="GO" id="GO:0046872">
    <property type="term" value="F:metal ion binding"/>
    <property type="evidence" value="ECO:0007669"/>
    <property type="project" value="UniProtKB-KW"/>
</dbReference>
<dbReference type="PIRSF" id="PIRSF000294">
    <property type="entry name" value="Cytochrome-c_peroxidase"/>
    <property type="match status" value="1"/>
</dbReference>
<evidence type="ECO:0000256" key="2">
    <source>
        <dbReference type="ARBA" id="ARBA00022617"/>
    </source>
</evidence>
<dbReference type="SUPFAM" id="SSF46626">
    <property type="entry name" value="Cytochrome c"/>
    <property type="match status" value="2"/>
</dbReference>
<dbReference type="RefSeq" id="WP_308357327.1">
    <property type="nucleotide sequence ID" value="NZ_CP129970.2"/>
</dbReference>
<dbReference type="PROSITE" id="PS51257">
    <property type="entry name" value="PROKAR_LIPOPROTEIN"/>
    <property type="match status" value="1"/>
</dbReference>
<keyword evidence="3 9" id="KW-0479">Metal-binding</keyword>
<dbReference type="PANTHER" id="PTHR30600">
    <property type="entry name" value="CYTOCHROME C PEROXIDASE-RELATED"/>
    <property type="match status" value="1"/>
</dbReference>
<sequence>MKSRILFLLSLYPWLIACNPEEYSPVVEDGYQINPPVYFGDYKERIPSDNPITKNGFELGRKLFYEKALSADNSISCGTCHQQKLAFTDGKAKSEGFEGRLGKVSAMSLSNLLWTENFTWSGKFDRLKDQSLDPIQNPIEMHLPLEQAVKKLEEKGYAADFQKAFGSYDINVERIGNALAQFQRALISSDSRYDQYLRGEIEPTQSELNGMNLFFTHPIPGQLRGANCGDCHLGPLTSGDIDGFQGFHNNGLDNDETMDDGLMAVTGKPQDKGRFKTPTLRNIAVTAPYMHDGRFETLEEVLDHYNSGIKKSETLDILIIEGSNEPINVHDEIRLHLTEKEKKDVIAFLHMLTDESFLNNPDFSNPH</sequence>
<evidence type="ECO:0000256" key="8">
    <source>
        <dbReference type="PIRSR" id="PIRSR000294-1"/>
    </source>
</evidence>
<feature type="binding site" description="axial binding residue" evidence="9">
    <location>
        <position position="81"/>
    </location>
    <ligand>
        <name>heme c</name>
        <dbReference type="ChEBI" id="CHEBI:61717"/>
        <label>1</label>
    </ligand>
    <ligandPart>
        <name>Fe</name>
        <dbReference type="ChEBI" id="CHEBI:18248"/>
    </ligandPart>
</feature>
<feature type="binding site" description="covalent" evidence="8">
    <location>
        <position position="231"/>
    </location>
    <ligand>
        <name>heme c</name>
        <dbReference type="ChEBI" id="CHEBI:61717"/>
        <label>2</label>
    </ligand>
</feature>
<evidence type="ECO:0000256" key="4">
    <source>
        <dbReference type="ARBA" id="ARBA00022729"/>
    </source>
</evidence>
<dbReference type="GO" id="GO:0020037">
    <property type="term" value="F:heme binding"/>
    <property type="evidence" value="ECO:0007669"/>
    <property type="project" value="InterPro"/>
</dbReference>
<dbReference type="GO" id="GO:0009055">
    <property type="term" value="F:electron transfer activity"/>
    <property type="evidence" value="ECO:0007669"/>
    <property type="project" value="InterPro"/>
</dbReference>
<dbReference type="Proteomes" id="UP001244443">
    <property type="component" value="Chromosome"/>
</dbReference>
<keyword evidence="11" id="KW-0575">Peroxidase</keyword>
<accession>A0AA51R728</accession>
<keyword evidence="4" id="KW-0732">Signal</keyword>
<feature type="binding site" description="axial binding residue" evidence="9">
    <location>
        <position position="232"/>
    </location>
    <ligand>
        <name>heme c</name>
        <dbReference type="ChEBI" id="CHEBI:61717"/>
        <label>2</label>
    </ligand>
    <ligandPart>
        <name>Fe</name>
        <dbReference type="ChEBI" id="CHEBI:18248"/>
    </ligandPart>
</feature>
<protein>
    <submittedName>
        <fullName evidence="11">Cytochrome c peroxidase</fullName>
    </submittedName>
</protein>
<evidence type="ECO:0000256" key="6">
    <source>
        <dbReference type="ARBA" id="ARBA00023002"/>
    </source>
</evidence>
<dbReference type="InterPro" id="IPR051395">
    <property type="entry name" value="Cytochrome_c_Peroxidase/MauG"/>
</dbReference>
<dbReference type="Pfam" id="PF03150">
    <property type="entry name" value="CCP_MauG"/>
    <property type="match status" value="1"/>
</dbReference>
<evidence type="ECO:0000256" key="9">
    <source>
        <dbReference type="PIRSR" id="PIRSR000294-2"/>
    </source>
</evidence>
<dbReference type="GO" id="GO:0042597">
    <property type="term" value="C:periplasmic space"/>
    <property type="evidence" value="ECO:0007669"/>
    <property type="project" value="UniProtKB-SubCell"/>
</dbReference>
<feature type="domain" description="Cytochrome c" evidence="10">
    <location>
        <begin position="205"/>
        <end position="353"/>
    </location>
</feature>
<feature type="binding site" description="covalent" evidence="8">
    <location>
        <position position="77"/>
    </location>
    <ligand>
        <name>heme c</name>
        <dbReference type="ChEBI" id="CHEBI:61717"/>
        <label>1</label>
    </ligand>
</feature>
<comment type="subcellular location">
    <subcellularLocation>
        <location evidence="1">Periplasm</location>
    </subcellularLocation>
</comment>
<proteinExistence type="predicted"/>
<comment type="PTM">
    <text evidence="8">Binds 2 heme groups per subunit.</text>
</comment>
<dbReference type="GO" id="GO:0004130">
    <property type="term" value="F:cytochrome-c peroxidase activity"/>
    <property type="evidence" value="ECO:0007669"/>
    <property type="project" value="TreeGrafter"/>
</dbReference>
<gene>
    <name evidence="11" type="ORF">QYS48_28250</name>
</gene>